<keyword evidence="3" id="KW-0378">Hydrolase</keyword>
<dbReference type="Proteomes" id="UP001303160">
    <property type="component" value="Unassembled WGS sequence"/>
</dbReference>
<keyword evidence="4" id="KW-1185">Reference proteome</keyword>
<dbReference type="AlphaFoldDB" id="A0AAN7ASA5"/>
<dbReference type="PANTHER" id="PTHR23024:SF648">
    <property type="entry name" value="ALPHA_BETA HYDROLASE FOLD PROTEIN"/>
    <property type="match status" value="1"/>
</dbReference>
<dbReference type="SUPFAM" id="SSF53474">
    <property type="entry name" value="alpha/beta-Hydrolases"/>
    <property type="match status" value="1"/>
</dbReference>
<comment type="caution">
    <text evidence="3">The sequence shown here is derived from an EMBL/GenBank/DDBJ whole genome shotgun (WGS) entry which is preliminary data.</text>
</comment>
<feature type="region of interest" description="Disordered" evidence="1">
    <location>
        <begin position="1"/>
        <end position="28"/>
    </location>
</feature>
<dbReference type="Pfam" id="PF07859">
    <property type="entry name" value="Abhydrolase_3"/>
    <property type="match status" value="1"/>
</dbReference>
<gene>
    <name evidence="3" type="ORF">QBC40DRAFT_351617</name>
</gene>
<feature type="compositionally biased region" description="Low complexity" evidence="1">
    <location>
        <begin position="1"/>
        <end position="14"/>
    </location>
</feature>
<dbReference type="GO" id="GO:0016787">
    <property type="term" value="F:hydrolase activity"/>
    <property type="evidence" value="ECO:0007669"/>
    <property type="project" value="UniProtKB-KW"/>
</dbReference>
<reference evidence="3" key="1">
    <citation type="journal article" date="2023" name="Mol. Phylogenet. Evol.">
        <title>Genome-scale phylogeny and comparative genomics of the fungal order Sordariales.</title>
        <authorList>
            <person name="Hensen N."/>
            <person name="Bonometti L."/>
            <person name="Westerberg I."/>
            <person name="Brannstrom I.O."/>
            <person name="Guillou S."/>
            <person name="Cros-Aarteil S."/>
            <person name="Calhoun S."/>
            <person name="Haridas S."/>
            <person name="Kuo A."/>
            <person name="Mondo S."/>
            <person name="Pangilinan J."/>
            <person name="Riley R."/>
            <person name="LaButti K."/>
            <person name="Andreopoulos B."/>
            <person name="Lipzen A."/>
            <person name="Chen C."/>
            <person name="Yan M."/>
            <person name="Daum C."/>
            <person name="Ng V."/>
            <person name="Clum A."/>
            <person name="Steindorff A."/>
            <person name="Ohm R.A."/>
            <person name="Martin F."/>
            <person name="Silar P."/>
            <person name="Natvig D.O."/>
            <person name="Lalanne C."/>
            <person name="Gautier V."/>
            <person name="Ament-Velasquez S.L."/>
            <person name="Kruys A."/>
            <person name="Hutchinson M.I."/>
            <person name="Powell A.J."/>
            <person name="Barry K."/>
            <person name="Miller A.N."/>
            <person name="Grigoriev I.V."/>
            <person name="Debuchy R."/>
            <person name="Gladieux P."/>
            <person name="Hiltunen Thoren M."/>
            <person name="Johannesson H."/>
        </authorList>
    </citation>
    <scope>NUCLEOTIDE SEQUENCE</scope>
    <source>
        <strain evidence="3">CBS 315.58</strain>
    </source>
</reference>
<sequence length="394" mass="43733">MADTTTTTATAPAPERLDEDGGSNEVVAHSPPPILSRISYLSRIYTAKSLSTPLLWLRDWKEYFYPPSTQPDIVKSYECRPDLPVRIFFPSSYDLTSPHTLPTLFTIHGSVSAPFCLGDPRDNDEWNRSFADRNNVLVIALDYSKAPGAVFPAPVWDVEAVLLAALGDESLPMDRMYKRGGDNKKKGRIGILGFGAGGNFAMAVTMLEEVRKCESYPSVVVSWGGWLDLATPGGEKKGKGGVNGEEGEVWRWGCVPYGQDLQDPRVSPFYGQDGEMPEYKGFIAGEGDVLAWENWALARRLVGKGEVVRNEGTVCGREEVGNGKGLEREDERFYFEEGMVKWLLVPDVGPGFEHRGAREDMGLGEEVVKDAEEKTEEVMLELGRWLKRVWEIDG</sequence>
<accession>A0AAN7ASA5</accession>
<dbReference type="PANTHER" id="PTHR23024">
    <property type="entry name" value="ARYLACETAMIDE DEACETYLASE"/>
    <property type="match status" value="1"/>
</dbReference>
<feature type="domain" description="Alpha/beta hydrolase fold-3" evidence="2">
    <location>
        <begin position="107"/>
        <end position="308"/>
    </location>
</feature>
<dbReference type="EMBL" id="MU863979">
    <property type="protein sequence ID" value="KAK4196687.1"/>
    <property type="molecule type" value="Genomic_DNA"/>
</dbReference>
<evidence type="ECO:0000259" key="2">
    <source>
        <dbReference type="Pfam" id="PF07859"/>
    </source>
</evidence>
<name>A0AAN7ASA5_9PEZI</name>
<organism evidence="3 4">
    <name type="scientific">Triangularia verruculosa</name>
    <dbReference type="NCBI Taxonomy" id="2587418"/>
    <lineage>
        <taxon>Eukaryota</taxon>
        <taxon>Fungi</taxon>
        <taxon>Dikarya</taxon>
        <taxon>Ascomycota</taxon>
        <taxon>Pezizomycotina</taxon>
        <taxon>Sordariomycetes</taxon>
        <taxon>Sordariomycetidae</taxon>
        <taxon>Sordariales</taxon>
        <taxon>Podosporaceae</taxon>
        <taxon>Triangularia</taxon>
    </lineage>
</organism>
<dbReference type="InterPro" id="IPR029058">
    <property type="entry name" value="AB_hydrolase_fold"/>
</dbReference>
<proteinExistence type="predicted"/>
<evidence type="ECO:0000256" key="1">
    <source>
        <dbReference type="SAM" id="MobiDB-lite"/>
    </source>
</evidence>
<reference evidence="3" key="2">
    <citation type="submission" date="2023-05" db="EMBL/GenBank/DDBJ databases">
        <authorList>
            <consortium name="Lawrence Berkeley National Laboratory"/>
            <person name="Steindorff A."/>
            <person name="Hensen N."/>
            <person name="Bonometti L."/>
            <person name="Westerberg I."/>
            <person name="Brannstrom I.O."/>
            <person name="Guillou S."/>
            <person name="Cros-Aarteil S."/>
            <person name="Calhoun S."/>
            <person name="Haridas S."/>
            <person name="Kuo A."/>
            <person name="Mondo S."/>
            <person name="Pangilinan J."/>
            <person name="Riley R."/>
            <person name="Labutti K."/>
            <person name="Andreopoulos B."/>
            <person name="Lipzen A."/>
            <person name="Chen C."/>
            <person name="Yanf M."/>
            <person name="Daum C."/>
            <person name="Ng V."/>
            <person name="Clum A."/>
            <person name="Ohm R."/>
            <person name="Martin F."/>
            <person name="Silar P."/>
            <person name="Natvig D."/>
            <person name="Lalanne C."/>
            <person name="Gautier V."/>
            <person name="Ament-Velasquez S.L."/>
            <person name="Kruys A."/>
            <person name="Hutchinson M.I."/>
            <person name="Powell A.J."/>
            <person name="Barry K."/>
            <person name="Miller A.N."/>
            <person name="Grigoriev I.V."/>
            <person name="Debuchy R."/>
            <person name="Gladieux P."/>
            <person name="Thoren M.H."/>
            <person name="Johannesson H."/>
        </authorList>
    </citation>
    <scope>NUCLEOTIDE SEQUENCE</scope>
    <source>
        <strain evidence="3">CBS 315.58</strain>
    </source>
</reference>
<protein>
    <submittedName>
        <fullName evidence="3">Alpha/Beta hydrolase protein</fullName>
    </submittedName>
</protein>
<dbReference type="InterPro" id="IPR013094">
    <property type="entry name" value="AB_hydrolase_3"/>
</dbReference>
<dbReference type="InterPro" id="IPR050466">
    <property type="entry name" value="Carboxylest/Gibb_receptor"/>
</dbReference>
<evidence type="ECO:0000313" key="3">
    <source>
        <dbReference type="EMBL" id="KAK4196687.1"/>
    </source>
</evidence>
<dbReference type="Gene3D" id="3.40.50.1820">
    <property type="entry name" value="alpha/beta hydrolase"/>
    <property type="match status" value="1"/>
</dbReference>
<evidence type="ECO:0000313" key="4">
    <source>
        <dbReference type="Proteomes" id="UP001303160"/>
    </source>
</evidence>